<feature type="compositionally biased region" description="Polar residues" evidence="1">
    <location>
        <begin position="37"/>
        <end position="47"/>
    </location>
</feature>
<dbReference type="EMBL" id="MNPL01030225">
    <property type="protein sequence ID" value="OQR67033.1"/>
    <property type="molecule type" value="Genomic_DNA"/>
</dbReference>
<feature type="region of interest" description="Disordered" evidence="1">
    <location>
        <begin position="23"/>
        <end position="61"/>
    </location>
</feature>
<dbReference type="OrthoDB" id="6377396at2759"/>
<reference evidence="2 3" key="1">
    <citation type="journal article" date="2017" name="Gigascience">
        <title>Draft genome of the honey bee ectoparasitic mite, Tropilaelaps mercedesae, is shaped by the parasitic life history.</title>
        <authorList>
            <person name="Dong X."/>
            <person name="Armstrong S.D."/>
            <person name="Xia D."/>
            <person name="Makepeace B.L."/>
            <person name="Darby A.C."/>
            <person name="Kadowaki T."/>
        </authorList>
    </citation>
    <scope>NUCLEOTIDE SEQUENCE [LARGE SCALE GENOMIC DNA]</scope>
    <source>
        <strain evidence="2">Wuxi-XJTLU</strain>
    </source>
</reference>
<evidence type="ECO:0000313" key="3">
    <source>
        <dbReference type="Proteomes" id="UP000192247"/>
    </source>
</evidence>
<gene>
    <name evidence="2" type="ORF">BIW11_02263</name>
</gene>
<evidence type="ECO:0000313" key="2">
    <source>
        <dbReference type="EMBL" id="OQR67033.1"/>
    </source>
</evidence>
<organism evidence="2 3">
    <name type="scientific">Tropilaelaps mercedesae</name>
    <dbReference type="NCBI Taxonomy" id="418985"/>
    <lineage>
        <taxon>Eukaryota</taxon>
        <taxon>Metazoa</taxon>
        <taxon>Ecdysozoa</taxon>
        <taxon>Arthropoda</taxon>
        <taxon>Chelicerata</taxon>
        <taxon>Arachnida</taxon>
        <taxon>Acari</taxon>
        <taxon>Parasitiformes</taxon>
        <taxon>Mesostigmata</taxon>
        <taxon>Gamasina</taxon>
        <taxon>Dermanyssoidea</taxon>
        <taxon>Laelapidae</taxon>
        <taxon>Tropilaelaps</taxon>
    </lineage>
</organism>
<dbReference type="AlphaFoldDB" id="A0A1V9X0T3"/>
<dbReference type="InParanoid" id="A0A1V9X0T3"/>
<dbReference type="Proteomes" id="UP000192247">
    <property type="component" value="Unassembled WGS sequence"/>
</dbReference>
<name>A0A1V9X0T3_9ACAR</name>
<accession>A0A1V9X0T3</accession>
<evidence type="ECO:0000256" key="1">
    <source>
        <dbReference type="SAM" id="MobiDB-lite"/>
    </source>
</evidence>
<keyword evidence="3" id="KW-1185">Reference proteome</keyword>
<protein>
    <submittedName>
        <fullName evidence="2">Kin of IRRE protein 3-like</fullName>
    </submittedName>
</protein>
<sequence length="368" mass="39709">MDIRRVTTNDGESLMSANFPRAAHSEAAPGLQRRQKPVSSPVISDSLMSPPAKEKRRLRDRVTRKAASVTARCSLAVSVSVGLCANVLRNLTVTIGSGRSADVPSLPACGCSLFSVHTDSWHEACLVLDVHRVQGRRLSVADIARRGFLHGRAAQGRHRKSIGGVRRDADDPLESGDFWAPSSKVLPSFDNSTASNVTSQLGVTAYLHCLVNNLGDKTSSSRISTYADGRLVQLGPGQLRRISARPRSGLLDFGRGATRPSAFLMRFRTVPSGKATELMKYEPNKRPYVVKLHLISQVELRSHADPTRPVAFVALHVTRCTSRAAQAQKLKSVATCVKLLVGSTVYQTAASCSSVAGAMKLNRATELC</sequence>
<comment type="caution">
    <text evidence="2">The sequence shown here is derived from an EMBL/GenBank/DDBJ whole genome shotgun (WGS) entry which is preliminary data.</text>
</comment>
<proteinExistence type="predicted"/>